<dbReference type="EMBL" id="GBRH01167069">
    <property type="protein sequence ID" value="JAE30827.1"/>
    <property type="molecule type" value="Transcribed_RNA"/>
</dbReference>
<reference evidence="1" key="2">
    <citation type="journal article" date="2015" name="Data Brief">
        <title>Shoot transcriptome of the giant reed, Arundo donax.</title>
        <authorList>
            <person name="Barrero R.A."/>
            <person name="Guerrero F.D."/>
            <person name="Moolhuijzen P."/>
            <person name="Goolsby J.A."/>
            <person name="Tidwell J."/>
            <person name="Bellgard S.E."/>
            <person name="Bellgard M.I."/>
        </authorList>
    </citation>
    <scope>NUCLEOTIDE SEQUENCE</scope>
    <source>
        <tissue evidence="1">Shoot tissue taken approximately 20 cm above the soil surface</tissue>
    </source>
</reference>
<organism evidence="1">
    <name type="scientific">Arundo donax</name>
    <name type="common">Giant reed</name>
    <name type="synonym">Donax arundinaceus</name>
    <dbReference type="NCBI Taxonomy" id="35708"/>
    <lineage>
        <taxon>Eukaryota</taxon>
        <taxon>Viridiplantae</taxon>
        <taxon>Streptophyta</taxon>
        <taxon>Embryophyta</taxon>
        <taxon>Tracheophyta</taxon>
        <taxon>Spermatophyta</taxon>
        <taxon>Magnoliopsida</taxon>
        <taxon>Liliopsida</taxon>
        <taxon>Poales</taxon>
        <taxon>Poaceae</taxon>
        <taxon>PACMAD clade</taxon>
        <taxon>Arundinoideae</taxon>
        <taxon>Arundineae</taxon>
        <taxon>Arundo</taxon>
    </lineage>
</organism>
<dbReference type="AlphaFoldDB" id="A0A0A9H237"/>
<proteinExistence type="predicted"/>
<evidence type="ECO:0000313" key="1">
    <source>
        <dbReference type="EMBL" id="JAE30827.1"/>
    </source>
</evidence>
<sequence length="66" mass="7484">MLTHRSLVTSVAQQVTHTSRTATFHWGRRIFRGGFPLSALLCFEVPSMLSSFEHFFSLPFLWAPSG</sequence>
<accession>A0A0A9H237</accession>
<reference evidence="1" key="1">
    <citation type="submission" date="2014-09" db="EMBL/GenBank/DDBJ databases">
        <authorList>
            <person name="Magalhaes I.L.F."/>
            <person name="Oliveira U."/>
            <person name="Santos F.R."/>
            <person name="Vidigal T.H.D.A."/>
            <person name="Brescovit A.D."/>
            <person name="Santos A.J."/>
        </authorList>
    </citation>
    <scope>NUCLEOTIDE SEQUENCE</scope>
    <source>
        <tissue evidence="1">Shoot tissue taken approximately 20 cm above the soil surface</tissue>
    </source>
</reference>
<protein>
    <submittedName>
        <fullName evidence="1">Uncharacterized protein</fullName>
    </submittedName>
</protein>
<name>A0A0A9H237_ARUDO</name>